<dbReference type="EMBL" id="ML992667">
    <property type="protein sequence ID" value="KAF2214887.1"/>
    <property type="molecule type" value="Genomic_DNA"/>
</dbReference>
<name>A0A6A6FN85_9PEZI</name>
<dbReference type="Proteomes" id="UP000799539">
    <property type="component" value="Unassembled WGS sequence"/>
</dbReference>
<organism evidence="1 2">
    <name type="scientific">Cercospora zeae-maydis SCOH1-5</name>
    <dbReference type="NCBI Taxonomy" id="717836"/>
    <lineage>
        <taxon>Eukaryota</taxon>
        <taxon>Fungi</taxon>
        <taxon>Dikarya</taxon>
        <taxon>Ascomycota</taxon>
        <taxon>Pezizomycotina</taxon>
        <taxon>Dothideomycetes</taxon>
        <taxon>Dothideomycetidae</taxon>
        <taxon>Mycosphaerellales</taxon>
        <taxon>Mycosphaerellaceae</taxon>
        <taxon>Cercospora</taxon>
    </lineage>
</organism>
<accession>A0A6A6FN85</accession>
<gene>
    <name evidence="1" type="ORF">CERZMDRAFT_110446</name>
</gene>
<protein>
    <submittedName>
        <fullName evidence="1">Uncharacterized protein</fullName>
    </submittedName>
</protein>
<dbReference type="AlphaFoldDB" id="A0A6A6FN85"/>
<evidence type="ECO:0000313" key="1">
    <source>
        <dbReference type="EMBL" id="KAF2214887.1"/>
    </source>
</evidence>
<reference evidence="1" key="1">
    <citation type="journal article" date="2020" name="Stud. Mycol.">
        <title>101 Dothideomycetes genomes: a test case for predicting lifestyles and emergence of pathogens.</title>
        <authorList>
            <person name="Haridas S."/>
            <person name="Albert R."/>
            <person name="Binder M."/>
            <person name="Bloem J."/>
            <person name="Labutti K."/>
            <person name="Salamov A."/>
            <person name="Andreopoulos B."/>
            <person name="Baker S."/>
            <person name="Barry K."/>
            <person name="Bills G."/>
            <person name="Bluhm B."/>
            <person name="Cannon C."/>
            <person name="Castanera R."/>
            <person name="Culley D."/>
            <person name="Daum C."/>
            <person name="Ezra D."/>
            <person name="Gonzalez J."/>
            <person name="Henrissat B."/>
            <person name="Kuo A."/>
            <person name="Liang C."/>
            <person name="Lipzen A."/>
            <person name="Lutzoni F."/>
            <person name="Magnuson J."/>
            <person name="Mondo S."/>
            <person name="Nolan M."/>
            <person name="Ohm R."/>
            <person name="Pangilinan J."/>
            <person name="Park H.-J."/>
            <person name="Ramirez L."/>
            <person name="Alfaro M."/>
            <person name="Sun H."/>
            <person name="Tritt A."/>
            <person name="Yoshinaga Y."/>
            <person name="Zwiers L.-H."/>
            <person name="Turgeon B."/>
            <person name="Goodwin S."/>
            <person name="Spatafora J."/>
            <person name="Crous P."/>
            <person name="Grigoriev I."/>
        </authorList>
    </citation>
    <scope>NUCLEOTIDE SEQUENCE</scope>
    <source>
        <strain evidence="1">SCOH1-5</strain>
    </source>
</reference>
<keyword evidence="2" id="KW-1185">Reference proteome</keyword>
<sequence>MQEDAARDLESARCSTAVIRTQFFPQDFLHRSETHTLPRRTFVHSEFILKVSQS</sequence>
<evidence type="ECO:0000313" key="2">
    <source>
        <dbReference type="Proteomes" id="UP000799539"/>
    </source>
</evidence>
<proteinExistence type="predicted"/>